<dbReference type="InterPro" id="IPR011701">
    <property type="entry name" value="MFS"/>
</dbReference>
<dbReference type="Proteomes" id="UP000029224">
    <property type="component" value="Unassembled WGS sequence"/>
</dbReference>
<evidence type="ECO:0000256" key="2">
    <source>
        <dbReference type="ARBA" id="ARBA00022989"/>
    </source>
</evidence>
<dbReference type="InterPro" id="IPR036259">
    <property type="entry name" value="MFS_trans_sf"/>
</dbReference>
<reference evidence="5 6" key="2">
    <citation type="submission" date="2014-09" db="EMBL/GenBank/DDBJ databases">
        <authorList>
            <consortium name="NBRP consortium"/>
            <person name="Sawabe T."/>
            <person name="Meirelles P."/>
            <person name="Nakanishi M."/>
            <person name="Sayaka M."/>
            <person name="Hattori M."/>
            <person name="Ohkuma M."/>
        </authorList>
    </citation>
    <scope>NUCLEOTIDE SEQUENCE [LARGE SCALE GENOMIC DNA]</scope>
    <source>
        <strain evidence="5 6">JCM 19240</strain>
    </source>
</reference>
<keyword evidence="3 4" id="KW-0472">Membrane</keyword>
<feature type="transmembrane region" description="Helical" evidence="4">
    <location>
        <begin position="263"/>
        <end position="287"/>
    </location>
</feature>
<organism evidence="5 6">
    <name type="scientific">Vibrio maritimus</name>
    <dbReference type="NCBI Taxonomy" id="990268"/>
    <lineage>
        <taxon>Bacteria</taxon>
        <taxon>Pseudomonadati</taxon>
        <taxon>Pseudomonadota</taxon>
        <taxon>Gammaproteobacteria</taxon>
        <taxon>Vibrionales</taxon>
        <taxon>Vibrionaceae</taxon>
        <taxon>Vibrio</taxon>
    </lineage>
</organism>
<accession>A0A090TFX0</accession>
<reference evidence="5 6" key="1">
    <citation type="submission" date="2014-09" db="EMBL/GenBank/DDBJ databases">
        <title>Vibrio maritimus JCM 19240. (C210) whole genome shotgun sequence.</title>
        <authorList>
            <person name="Sawabe T."/>
            <person name="Meirelles P."/>
            <person name="Nakanishi M."/>
            <person name="Sayaka M."/>
            <person name="Hattori M."/>
            <person name="Ohkuma M."/>
        </authorList>
    </citation>
    <scope>NUCLEOTIDE SEQUENCE [LARGE SCALE GENOMIC DNA]</scope>
    <source>
        <strain evidence="5 6">JCM 19240</strain>
    </source>
</reference>
<evidence type="ECO:0000256" key="4">
    <source>
        <dbReference type="SAM" id="Phobius"/>
    </source>
</evidence>
<keyword evidence="6" id="KW-1185">Reference proteome</keyword>
<feature type="transmembrane region" description="Helical" evidence="4">
    <location>
        <begin position="96"/>
        <end position="119"/>
    </location>
</feature>
<dbReference type="Gene3D" id="1.20.1250.20">
    <property type="entry name" value="MFS general substrate transporter like domains"/>
    <property type="match status" value="2"/>
</dbReference>
<sequence>MISLIGMMVSFLLLYLFTLLSTNPSLITISFIGALIARIIYGCTASGIVPACQHWATLICGSENRLKAITSVSIGLSAGRLIGPLVAIAALKVSPYAALCLMVVLPAISLTMIAAHPAPEVSQQREKTSANLPWLPGKKYLPYLVCAITLCVGIALLQYSFSPLILSITDWSTSQVSDVIGILLTISAACTFAVQTLIVKARKVTPIGMFRTGAIMFSCGFVLFLAPNIWCYGIAMAIVSSGAALLVPAYTSEATSKQPDAPGTVAGYIATSHTIGYGLASLLAFTATLAPIYPIYLGIGCSILIAVITYLLSKNADDSRGSEHCES</sequence>
<feature type="transmembrane region" description="Helical" evidence="4">
    <location>
        <begin position="293"/>
        <end position="312"/>
    </location>
</feature>
<dbReference type="SUPFAM" id="SSF103473">
    <property type="entry name" value="MFS general substrate transporter"/>
    <property type="match status" value="1"/>
</dbReference>
<feature type="transmembrane region" description="Helical" evidence="4">
    <location>
        <begin position="140"/>
        <end position="159"/>
    </location>
</feature>
<dbReference type="Pfam" id="PF07690">
    <property type="entry name" value="MFS_1"/>
    <property type="match status" value="1"/>
</dbReference>
<feature type="transmembrane region" description="Helical" evidence="4">
    <location>
        <begin position="34"/>
        <end position="56"/>
    </location>
</feature>
<feature type="transmembrane region" description="Helical" evidence="4">
    <location>
        <begin position="179"/>
        <end position="199"/>
    </location>
</feature>
<dbReference type="EMBL" id="BBMT01000029">
    <property type="protein sequence ID" value="GAL38188.1"/>
    <property type="molecule type" value="Genomic_DNA"/>
</dbReference>
<dbReference type="PANTHER" id="PTHR23546">
    <property type="entry name" value="TRANSPORT PROTEIN"/>
    <property type="match status" value="1"/>
</dbReference>
<name>A0A090TFX0_9VIBR</name>
<dbReference type="PANTHER" id="PTHR23546:SF1">
    <property type="entry name" value="MEMBRANE PROTEIN"/>
    <property type="match status" value="1"/>
</dbReference>
<dbReference type="GO" id="GO:0022857">
    <property type="term" value="F:transmembrane transporter activity"/>
    <property type="evidence" value="ECO:0007669"/>
    <property type="project" value="InterPro"/>
</dbReference>
<evidence type="ECO:0000313" key="5">
    <source>
        <dbReference type="EMBL" id="GAL38188.1"/>
    </source>
</evidence>
<comment type="caution">
    <text evidence="5">The sequence shown here is derived from an EMBL/GenBank/DDBJ whole genome shotgun (WGS) entry which is preliminary data.</text>
</comment>
<evidence type="ECO:0000256" key="1">
    <source>
        <dbReference type="ARBA" id="ARBA00022692"/>
    </source>
</evidence>
<evidence type="ECO:0000313" key="6">
    <source>
        <dbReference type="Proteomes" id="UP000029224"/>
    </source>
</evidence>
<protein>
    <submittedName>
        <fullName evidence="5">Putative membrane protein</fullName>
    </submittedName>
</protein>
<feature type="transmembrane region" description="Helical" evidence="4">
    <location>
        <begin position="68"/>
        <end position="90"/>
    </location>
</feature>
<evidence type="ECO:0000256" key="3">
    <source>
        <dbReference type="ARBA" id="ARBA00023136"/>
    </source>
</evidence>
<proteinExistence type="predicted"/>
<dbReference type="AlphaFoldDB" id="A0A090TFX0"/>
<keyword evidence="1 4" id="KW-0812">Transmembrane</keyword>
<keyword evidence="2 4" id="KW-1133">Transmembrane helix</keyword>
<gene>
    <name evidence="5" type="ORF">JCM19240_50</name>
</gene>